<evidence type="ECO:0000256" key="1">
    <source>
        <dbReference type="SAM" id="SignalP"/>
    </source>
</evidence>
<evidence type="ECO:0008006" key="4">
    <source>
        <dbReference type="Google" id="ProtNLM"/>
    </source>
</evidence>
<gene>
    <name evidence="2" type="ORF">ETD85_39490</name>
</gene>
<keyword evidence="1" id="KW-0732">Signal</keyword>
<dbReference type="RefSeq" id="WP_138694940.1">
    <property type="nucleotide sequence ID" value="NZ_JBHSAZ010000014.1"/>
</dbReference>
<dbReference type="OrthoDB" id="3544477at2"/>
<organism evidence="2 3">
    <name type="scientific">Nonomuraea zeae</name>
    <dbReference type="NCBI Taxonomy" id="1642303"/>
    <lineage>
        <taxon>Bacteria</taxon>
        <taxon>Bacillati</taxon>
        <taxon>Actinomycetota</taxon>
        <taxon>Actinomycetes</taxon>
        <taxon>Streptosporangiales</taxon>
        <taxon>Streptosporangiaceae</taxon>
        <taxon>Nonomuraea</taxon>
    </lineage>
</organism>
<accession>A0A5S4G2Y9</accession>
<comment type="caution">
    <text evidence="2">The sequence shown here is derived from an EMBL/GenBank/DDBJ whole genome shotgun (WGS) entry which is preliminary data.</text>
</comment>
<proteinExistence type="predicted"/>
<evidence type="ECO:0000313" key="3">
    <source>
        <dbReference type="Proteomes" id="UP000306628"/>
    </source>
</evidence>
<dbReference type="Proteomes" id="UP000306628">
    <property type="component" value="Unassembled WGS sequence"/>
</dbReference>
<reference evidence="2 3" key="1">
    <citation type="submission" date="2019-05" db="EMBL/GenBank/DDBJ databases">
        <title>Draft genome sequence of Nonomuraea zeae DSM 100528.</title>
        <authorList>
            <person name="Saricaoglu S."/>
            <person name="Isik K."/>
        </authorList>
    </citation>
    <scope>NUCLEOTIDE SEQUENCE [LARGE SCALE GENOMIC DNA]</scope>
    <source>
        <strain evidence="2 3">DSM 100528</strain>
    </source>
</reference>
<keyword evidence="3" id="KW-1185">Reference proteome</keyword>
<dbReference type="PROSITE" id="PS51257">
    <property type="entry name" value="PROKAR_LIPOPROTEIN"/>
    <property type="match status" value="1"/>
</dbReference>
<protein>
    <recommendedName>
        <fullName evidence="4">Sensor domain-containing protein</fullName>
    </recommendedName>
</protein>
<feature type="signal peptide" evidence="1">
    <location>
        <begin position="1"/>
        <end position="20"/>
    </location>
</feature>
<sequence length="212" mass="22152">MRRKPGTAVLAGGLLVAALAGCGGEVTESRLDPQAAARLRELLSKEPPLPDGFTVRPEQAWRVPFGQGDRNCRAMLEPAGGLAPGAALTAQAAVSYRGDGLGEQAGVGLARYAGEEAEARLDDLADALESCREVRVSGGTDLRLEEFPVEDTGDEAVGARLHGRLNGYPYALDVVLSRVGDTLVSVVHTGMDEVDAGRTRKVVDAVISMTSA</sequence>
<feature type="chain" id="PRO_5039606096" description="Sensor domain-containing protein" evidence="1">
    <location>
        <begin position="21"/>
        <end position="212"/>
    </location>
</feature>
<name>A0A5S4G2Y9_9ACTN</name>
<evidence type="ECO:0000313" key="2">
    <source>
        <dbReference type="EMBL" id="TMR27338.1"/>
    </source>
</evidence>
<dbReference type="AlphaFoldDB" id="A0A5S4G2Y9"/>
<dbReference type="EMBL" id="VCKX01000171">
    <property type="protein sequence ID" value="TMR27338.1"/>
    <property type="molecule type" value="Genomic_DNA"/>
</dbReference>